<accession>A0A511RK34</accession>
<dbReference type="OrthoDB" id="34100at2"/>
<organism evidence="1 2">
    <name type="scientific">Oceanithermus desulfurans NBRC 100063</name>
    <dbReference type="NCBI Taxonomy" id="1227550"/>
    <lineage>
        <taxon>Bacteria</taxon>
        <taxon>Thermotogati</taxon>
        <taxon>Deinococcota</taxon>
        <taxon>Deinococci</taxon>
        <taxon>Thermales</taxon>
        <taxon>Thermaceae</taxon>
        <taxon>Oceanithermus</taxon>
    </lineage>
</organism>
<dbReference type="RefSeq" id="WP_147147366.1">
    <property type="nucleotide sequence ID" value="NZ_BJXN01000008.1"/>
</dbReference>
<comment type="caution">
    <text evidence="1">The sequence shown here is derived from an EMBL/GenBank/DDBJ whole genome shotgun (WGS) entry which is preliminary data.</text>
</comment>
<evidence type="ECO:0000313" key="2">
    <source>
        <dbReference type="Proteomes" id="UP000321827"/>
    </source>
</evidence>
<reference evidence="1 2" key="1">
    <citation type="submission" date="2019-07" db="EMBL/GenBank/DDBJ databases">
        <title>Whole genome shotgun sequence of Oceanithermus desulfurans NBRC 100063.</title>
        <authorList>
            <person name="Hosoyama A."/>
            <person name="Uohara A."/>
            <person name="Ohji S."/>
            <person name="Ichikawa N."/>
        </authorList>
    </citation>
    <scope>NUCLEOTIDE SEQUENCE [LARGE SCALE GENOMIC DNA]</scope>
    <source>
        <strain evidence="1 2">NBRC 100063</strain>
    </source>
</reference>
<proteinExistence type="predicted"/>
<dbReference type="SUPFAM" id="SSF52309">
    <property type="entry name" value="N-(deoxy)ribosyltransferase-like"/>
    <property type="match status" value="2"/>
</dbReference>
<dbReference type="Pfam" id="PF05014">
    <property type="entry name" value="Nuc_deoxyrib_tr"/>
    <property type="match status" value="1"/>
</dbReference>
<evidence type="ECO:0000313" key="1">
    <source>
        <dbReference type="EMBL" id="GEM90010.1"/>
    </source>
</evidence>
<name>A0A511RK34_9DEIN</name>
<dbReference type="EMBL" id="BJXN01000008">
    <property type="protein sequence ID" value="GEM90010.1"/>
    <property type="molecule type" value="Genomic_DNA"/>
</dbReference>
<protein>
    <recommendedName>
        <fullName evidence="3">Nucleoside 2-deoxyribosyltransferase</fullName>
    </recommendedName>
</protein>
<dbReference type="Gene3D" id="3.40.50.450">
    <property type="match status" value="2"/>
</dbReference>
<dbReference type="Proteomes" id="UP000321827">
    <property type="component" value="Unassembled WGS sequence"/>
</dbReference>
<dbReference type="AlphaFoldDB" id="A0A511RK34"/>
<sequence length="348" mass="37790">MSPLTRARRLAAGEAPVYVATRLYDPSGRYLGARLECGCLRGLRAGLEGLGLEGRDPLTFLPFRDSNSALQGVPTEEFSRAIYDLDRDHIERGFALLAPLGDLQADSGIAFEVGYAAGVGTPAVLLWLNFFVLRYDGTEETLLAPPLLSRLAARSENLGAFDLSLRFDGREDYLRRVAAALDEAEAAVAELCRELVLRPHHPPPLPAVAPAPGRVHLEFGGGQFETQRCWAARLQAELERAGFAVSVSRRYEGAGPLLERAAADLNAAAASELVVTLADGPDVDGETAALQGYARGLGRKVLLYSSGRRRIYTGPEYDHRHNLMLLYSADRTVRRLDEVVPAVRALLG</sequence>
<gene>
    <name evidence="1" type="ORF">ODE01S_14440</name>
</gene>
<evidence type="ECO:0008006" key="3">
    <source>
        <dbReference type="Google" id="ProtNLM"/>
    </source>
</evidence>
<dbReference type="InterPro" id="IPR007710">
    <property type="entry name" value="Nucleoside_deoxyribTrfase"/>
</dbReference>